<feature type="coiled-coil region" evidence="1">
    <location>
        <begin position="114"/>
        <end position="141"/>
    </location>
</feature>
<organism evidence="2 3">
    <name type="scientific">Thalassotalea algicola</name>
    <dbReference type="NCBI Taxonomy" id="2716224"/>
    <lineage>
        <taxon>Bacteria</taxon>
        <taxon>Pseudomonadati</taxon>
        <taxon>Pseudomonadota</taxon>
        <taxon>Gammaproteobacteria</taxon>
        <taxon>Alteromonadales</taxon>
        <taxon>Colwelliaceae</taxon>
        <taxon>Thalassotalea</taxon>
    </lineage>
</organism>
<dbReference type="RefSeq" id="WP_169075293.1">
    <property type="nucleotide sequence ID" value="NZ_JABBXH010000003.1"/>
</dbReference>
<name>A0A7Y0LE36_9GAMM</name>
<dbReference type="EMBL" id="JABBXH010000003">
    <property type="protein sequence ID" value="NMP31966.1"/>
    <property type="molecule type" value="Genomic_DNA"/>
</dbReference>
<proteinExistence type="predicted"/>
<reference evidence="2 3" key="1">
    <citation type="submission" date="2020-04" db="EMBL/GenBank/DDBJ databases">
        <title>Thalassotalea sp. M1531, isolated from the surface of marine red alga.</title>
        <authorList>
            <person name="Pang L."/>
            <person name="Lu D.-C."/>
        </authorList>
    </citation>
    <scope>NUCLEOTIDE SEQUENCE [LARGE SCALE GENOMIC DNA]</scope>
    <source>
        <strain evidence="2 3">M1531</strain>
    </source>
</reference>
<keyword evidence="3" id="KW-1185">Reference proteome</keyword>
<evidence type="ECO:0000313" key="3">
    <source>
        <dbReference type="Proteomes" id="UP000568664"/>
    </source>
</evidence>
<keyword evidence="1" id="KW-0175">Coiled coil</keyword>
<protein>
    <submittedName>
        <fullName evidence="2">Uncharacterized protein</fullName>
    </submittedName>
</protein>
<gene>
    <name evidence="2" type="ORF">HII17_10340</name>
</gene>
<evidence type="ECO:0000313" key="2">
    <source>
        <dbReference type="EMBL" id="NMP31966.1"/>
    </source>
</evidence>
<dbReference type="AlphaFoldDB" id="A0A7Y0LE36"/>
<sequence length="304" mass="35605">MNKLVFFLTLNLYSQISAAVDIDTCKSKLQKLSANFQEDAANIVEDYQSVIKKIEKRYIKKHGKQKASDFHHFQSRLEKKGQFDYYVTEYTEMFPKTILEIAEKSEQQHFCEDLSRLDDLLEEHEQQFGGLLENIEEKIIERVKLDELSKNEGLVVIVIRSNYRNIATEYILKSESLFGDNITIGPIGTSYHFEVVKLPEGKYYWEKIKWNKNNYGYSYFNFKNEKLSFQVEKGKLNFAGEFLSNVINGNGYGDVSDRSSMMLQMMEIKFPLLLKNFSWTNALVPHDPFLGFYKQQIMEVSDEE</sequence>
<accession>A0A7Y0LE36</accession>
<dbReference type="Proteomes" id="UP000568664">
    <property type="component" value="Unassembled WGS sequence"/>
</dbReference>
<comment type="caution">
    <text evidence="2">The sequence shown here is derived from an EMBL/GenBank/DDBJ whole genome shotgun (WGS) entry which is preliminary data.</text>
</comment>
<evidence type="ECO:0000256" key="1">
    <source>
        <dbReference type="SAM" id="Coils"/>
    </source>
</evidence>